<feature type="coiled-coil region" evidence="4">
    <location>
        <begin position="860"/>
        <end position="887"/>
    </location>
</feature>
<protein>
    <recommendedName>
        <fullName evidence="2">Structural maintenance of chromosomes protein 5</fullName>
    </recommendedName>
</protein>
<dbReference type="AlphaFoldDB" id="A0A8J4AS19"/>
<reference evidence="7" key="1">
    <citation type="journal article" date="2021" name="Proc. Natl. Acad. Sci. U.S.A.">
        <title>Three genomes in the algal genus Volvox reveal the fate of a haploid sex-determining region after a transition to homothallism.</title>
        <authorList>
            <person name="Yamamoto K."/>
            <person name="Hamaji T."/>
            <person name="Kawai-Toyooka H."/>
            <person name="Matsuzaki R."/>
            <person name="Takahashi F."/>
            <person name="Nishimura Y."/>
            <person name="Kawachi M."/>
            <person name="Noguchi H."/>
            <person name="Minakuchi Y."/>
            <person name="Umen J.G."/>
            <person name="Toyoda A."/>
            <person name="Nozaki H."/>
        </authorList>
    </citation>
    <scope>NUCLEOTIDE SEQUENCE</scope>
    <source>
        <strain evidence="7">NIES-3780</strain>
    </source>
</reference>
<feature type="region of interest" description="Disordered" evidence="5">
    <location>
        <begin position="1115"/>
        <end position="1135"/>
    </location>
</feature>
<dbReference type="GO" id="GO:0000724">
    <property type="term" value="P:double-strand break repair via homologous recombination"/>
    <property type="evidence" value="ECO:0007669"/>
    <property type="project" value="TreeGrafter"/>
</dbReference>
<evidence type="ECO:0000256" key="3">
    <source>
        <dbReference type="ARBA" id="ARBA00023054"/>
    </source>
</evidence>
<dbReference type="InterPro" id="IPR027417">
    <property type="entry name" value="P-loop_NTPase"/>
</dbReference>
<feature type="coiled-coil region" evidence="4">
    <location>
        <begin position="206"/>
        <end position="296"/>
    </location>
</feature>
<feature type="coiled-coil region" evidence="4">
    <location>
        <begin position="800"/>
        <end position="834"/>
    </location>
</feature>
<feature type="domain" description="Rad50/SbcC-type AAA" evidence="6">
    <location>
        <begin position="6"/>
        <end position="230"/>
    </location>
</feature>
<dbReference type="GO" id="GO:0016887">
    <property type="term" value="F:ATP hydrolysis activity"/>
    <property type="evidence" value="ECO:0007669"/>
    <property type="project" value="InterPro"/>
</dbReference>
<keyword evidence="3 4" id="KW-0175">Coiled coil</keyword>
<dbReference type="PANTHER" id="PTHR45916">
    <property type="entry name" value="STRUCTURAL MAINTENANCE OF CHROMOSOMES PROTEIN 5"/>
    <property type="match status" value="1"/>
</dbReference>
<gene>
    <name evidence="7" type="ORF">Vafri_2884</name>
</gene>
<comment type="similarity">
    <text evidence="1">Belongs to the SMC family. SMC5 subfamily.</text>
</comment>
<dbReference type="PANTHER" id="PTHR45916:SF1">
    <property type="entry name" value="STRUCTURAL MAINTENANCE OF CHROMOSOMES PROTEIN 5"/>
    <property type="match status" value="1"/>
</dbReference>
<dbReference type="GO" id="GO:0005634">
    <property type="term" value="C:nucleus"/>
    <property type="evidence" value="ECO:0007669"/>
    <property type="project" value="TreeGrafter"/>
</dbReference>
<evidence type="ECO:0000313" key="8">
    <source>
        <dbReference type="Proteomes" id="UP000747399"/>
    </source>
</evidence>
<keyword evidence="8" id="KW-1185">Reference proteome</keyword>
<feature type="compositionally biased region" description="Low complexity" evidence="5">
    <location>
        <begin position="1115"/>
        <end position="1134"/>
    </location>
</feature>
<feature type="coiled-coil region" evidence="4">
    <location>
        <begin position="661"/>
        <end position="737"/>
    </location>
</feature>
<dbReference type="Gene3D" id="3.40.50.300">
    <property type="entry name" value="P-loop containing nucleotide triphosphate hydrolases"/>
    <property type="match status" value="2"/>
</dbReference>
<proteinExistence type="inferred from homology"/>
<evidence type="ECO:0000313" key="7">
    <source>
        <dbReference type="EMBL" id="GIL45705.1"/>
    </source>
</evidence>
<evidence type="ECO:0000256" key="2">
    <source>
        <dbReference type="ARBA" id="ARBA00018687"/>
    </source>
</evidence>
<evidence type="ECO:0000256" key="5">
    <source>
        <dbReference type="SAM" id="MobiDB-lite"/>
    </source>
</evidence>
<accession>A0A8J4AS19</accession>
<dbReference type="GO" id="GO:0003697">
    <property type="term" value="F:single-stranded DNA binding"/>
    <property type="evidence" value="ECO:0007669"/>
    <property type="project" value="TreeGrafter"/>
</dbReference>
<evidence type="ECO:0000259" key="6">
    <source>
        <dbReference type="Pfam" id="PF13476"/>
    </source>
</evidence>
<dbReference type="Pfam" id="PF13476">
    <property type="entry name" value="AAA_23"/>
    <property type="match status" value="1"/>
</dbReference>
<organism evidence="7 8">
    <name type="scientific">Volvox africanus</name>
    <dbReference type="NCBI Taxonomy" id="51714"/>
    <lineage>
        <taxon>Eukaryota</taxon>
        <taxon>Viridiplantae</taxon>
        <taxon>Chlorophyta</taxon>
        <taxon>core chlorophytes</taxon>
        <taxon>Chlorophyceae</taxon>
        <taxon>CS clade</taxon>
        <taxon>Chlamydomonadales</taxon>
        <taxon>Volvocaceae</taxon>
        <taxon>Volvox</taxon>
    </lineage>
</organism>
<feature type="compositionally biased region" description="Acidic residues" evidence="5">
    <location>
        <begin position="113"/>
        <end position="128"/>
    </location>
</feature>
<feature type="coiled-coil region" evidence="4">
    <location>
        <begin position="325"/>
        <end position="359"/>
    </location>
</feature>
<feature type="region of interest" description="Disordered" evidence="5">
    <location>
        <begin position="82"/>
        <end position="133"/>
    </location>
</feature>
<comment type="caution">
    <text evidence="7">The sequence shown here is derived from an EMBL/GenBank/DDBJ whole genome shotgun (WGS) entry which is preliminary data.</text>
</comment>
<dbReference type="Proteomes" id="UP000747399">
    <property type="component" value="Unassembled WGS sequence"/>
</dbReference>
<dbReference type="GO" id="GO:0030915">
    <property type="term" value="C:Smc5-Smc6 complex"/>
    <property type="evidence" value="ECO:0007669"/>
    <property type="project" value="TreeGrafter"/>
</dbReference>
<evidence type="ECO:0000256" key="1">
    <source>
        <dbReference type="ARBA" id="ARBA00010171"/>
    </source>
</evidence>
<dbReference type="InterPro" id="IPR038729">
    <property type="entry name" value="Rad50/SbcC_AAA"/>
</dbReference>
<dbReference type="SUPFAM" id="SSF52540">
    <property type="entry name" value="P-loop containing nucleoside triphosphate hydrolases"/>
    <property type="match status" value="2"/>
</dbReference>
<dbReference type="EMBL" id="BNCO01000003">
    <property type="protein sequence ID" value="GIL45705.1"/>
    <property type="molecule type" value="Genomic_DNA"/>
</dbReference>
<sequence>MSFVGTIVLEAGPRVNLVEGPNGSGKSSLVTALCVGLGGNMKALGRQTHPEELIRRGCAGFELEITLSGGPSQPDVVVHRRTERGAQGGKQRRGGGSSGSRVGAQTRGGDGTSESDDRYEQEDNDIDAWDCGGGRGRSIQTMWQLDGRAVTEKQVRELSRGMGIHFDNLCQFLPQERVAEFSNLGPTELLESTEEAIGDGHLLQQHKDLKQRTALLKTKREELQRTQDRLGRVEADQAAQAPEYNRLRRRNALRREVQQLQWKRLCVEKERRITQLERLRAQVAAMQGRVREARQRLAQAKAPLSNRTCEVEELQRVVNARSQEERDLNGQVERSQETLRRLEQQLQAKEEEFEGLKAKSARWRVDVARTRQELDRVKSERVALPRGLDPQQSARQAALAAEIPQGAGEIATVQVQLNQKRKDIEEVAAGIRLLEAALQKQWDLREQRLQKLERKLPLSRRLYEWITEMRSAGRFRRRVLGPVLMEIRPMPDRTSASQLEFVLTDANLGAVITEDQEDNNVVHNWLDQNKAQAKGRRNRLLFLPEDPGPVQYTDGHPSQYAGFGITGTVDQIFEATSDLVKQAMCISCGINTAYVGTEYAEQAQVVEALFSRTPVRRLLTPRLSTVVNTSEYDRSYRSQKIQDLPPAELLNDDAGAAHGDEEAKRRELATMRQEKASLEAEAQQLEESLRQRRAAVRVLENEKQQLQNLRTRLEKSAMDLLRRESELARQLTRLEHEGEPLATAGTLRNELCNIAEEMMGQASNTVQLIMELHDVHRGLGAMELSVAAANASLVPLQQAVRRAAEVVQAAEREVAAAEQRVERTQERVREAEAHVREELGPAGRPDAATLEAWAQFPEQVEELEELLAAKQAEMEQAQAALRGDEAAVMDAWQRRATEIADLRQRSAAGSNEVQVVEADVAARKATWLPELKRHMEAINETVKRHFASIGCAGEVVLRESGEEFDKYAAEIRVQYRSQEPLRPLNRNHHSGGERSVATMLYLMALQGVTTTPFRVVDEINQGMDSCNERKVFNLLVESSSRPDTPQCFLLTPKLIAGLHYNSHVRVLPLRYMPATRMSVLPAVATLLILEAEGHEGEAAGGGGAVTCGASSGRAAAATGSQASHHQQQQPQQQRLPVGEIAGLPQLPWHRVKSILFYGRDSTAGQD</sequence>
<name>A0A8J4AS19_9CHLO</name>
<evidence type="ECO:0000256" key="4">
    <source>
        <dbReference type="SAM" id="Coils"/>
    </source>
</evidence>